<dbReference type="EMBL" id="QTSX02004304">
    <property type="protein sequence ID" value="KAJ9066161.1"/>
    <property type="molecule type" value="Genomic_DNA"/>
</dbReference>
<name>A0ACC2SV68_9FUNG</name>
<accession>A0ACC2SV68</accession>
<evidence type="ECO:0000313" key="2">
    <source>
        <dbReference type="Proteomes" id="UP001165960"/>
    </source>
</evidence>
<reference evidence="1" key="1">
    <citation type="submission" date="2022-04" db="EMBL/GenBank/DDBJ databases">
        <title>Genome of the entomopathogenic fungus Entomophthora muscae.</title>
        <authorList>
            <person name="Elya C."/>
            <person name="Lovett B.R."/>
            <person name="Lee E."/>
            <person name="Macias A.M."/>
            <person name="Hajek A.E."/>
            <person name="De Bivort B.L."/>
            <person name="Kasson M.T."/>
            <person name="De Fine Licht H.H."/>
            <person name="Stajich J.E."/>
        </authorList>
    </citation>
    <scope>NUCLEOTIDE SEQUENCE</scope>
    <source>
        <strain evidence="1">Berkeley</strain>
    </source>
</reference>
<protein>
    <submittedName>
        <fullName evidence="1">Trafficking protein particle complex subunit BET5</fullName>
    </submittedName>
</protein>
<dbReference type="Proteomes" id="UP001165960">
    <property type="component" value="Unassembled WGS sequence"/>
</dbReference>
<gene>
    <name evidence="1" type="primary">bet5_2</name>
    <name evidence="1" type="ORF">DSO57_1012352</name>
</gene>
<sequence length="205" mass="23346">MIYNFYLFDRHCECVYYLEFQNRANFTTSGGLKPGPSIDYFSWPETNNSKGLSSTGSSYFPPNFSEPNFIERNKLVYGVVFSLKTFAKKLAGPLEDGFLSFSTKHYKLHYLETLTGLRLVLTSDPLCPNLRPQLWTIFSTLYVENVVKNPTSSKDFSEFADIELDSSLASSKKMVTSTGHDLCFNNDLFTQSVVKYLTQLPFFSS</sequence>
<comment type="caution">
    <text evidence="1">The sequence shown here is derived from an EMBL/GenBank/DDBJ whole genome shotgun (WGS) entry which is preliminary data.</text>
</comment>
<organism evidence="1 2">
    <name type="scientific">Entomophthora muscae</name>
    <dbReference type="NCBI Taxonomy" id="34485"/>
    <lineage>
        <taxon>Eukaryota</taxon>
        <taxon>Fungi</taxon>
        <taxon>Fungi incertae sedis</taxon>
        <taxon>Zoopagomycota</taxon>
        <taxon>Entomophthoromycotina</taxon>
        <taxon>Entomophthoromycetes</taxon>
        <taxon>Entomophthorales</taxon>
        <taxon>Entomophthoraceae</taxon>
        <taxon>Entomophthora</taxon>
    </lineage>
</organism>
<keyword evidence="2" id="KW-1185">Reference proteome</keyword>
<proteinExistence type="predicted"/>
<evidence type="ECO:0000313" key="1">
    <source>
        <dbReference type="EMBL" id="KAJ9066161.1"/>
    </source>
</evidence>